<protein>
    <recommendedName>
        <fullName evidence="3">F-box domain-containing protein</fullName>
    </recommendedName>
</protein>
<evidence type="ECO:0008006" key="3">
    <source>
        <dbReference type="Google" id="ProtNLM"/>
    </source>
</evidence>
<reference evidence="1" key="1">
    <citation type="journal article" date="2021" name="Nat. Commun.">
        <title>Genetic determinants of endophytism in the Arabidopsis root mycobiome.</title>
        <authorList>
            <person name="Mesny F."/>
            <person name="Miyauchi S."/>
            <person name="Thiergart T."/>
            <person name="Pickel B."/>
            <person name="Atanasova L."/>
            <person name="Karlsson M."/>
            <person name="Huettel B."/>
            <person name="Barry K.W."/>
            <person name="Haridas S."/>
            <person name="Chen C."/>
            <person name="Bauer D."/>
            <person name="Andreopoulos W."/>
            <person name="Pangilinan J."/>
            <person name="LaButti K."/>
            <person name="Riley R."/>
            <person name="Lipzen A."/>
            <person name="Clum A."/>
            <person name="Drula E."/>
            <person name="Henrissat B."/>
            <person name="Kohler A."/>
            <person name="Grigoriev I.V."/>
            <person name="Martin F.M."/>
            <person name="Hacquard S."/>
        </authorList>
    </citation>
    <scope>NUCLEOTIDE SEQUENCE</scope>
    <source>
        <strain evidence="1">MPI-CAGE-CH-0230</strain>
    </source>
</reference>
<dbReference type="RefSeq" id="XP_046017929.1">
    <property type="nucleotide sequence ID" value="XM_046152045.1"/>
</dbReference>
<evidence type="ECO:0000313" key="1">
    <source>
        <dbReference type="EMBL" id="KAH7039874.1"/>
    </source>
</evidence>
<accession>A0A9P8YGC2</accession>
<dbReference type="Proteomes" id="UP000756346">
    <property type="component" value="Unassembled WGS sequence"/>
</dbReference>
<sequence>MDDPPGQHDNTVTKPSICIPDILYIICSLLDVKDIRRFRVCCHAFAAAAAPFVHRRLVIYPHKRDLAMLKQLSLDPVVAPNVRTLVWIGHVLPRPKLDLDTFSRQFEGARAMKRMVNDLRARHGIASSAVLQPFQNGQSLVALTPTGRTPAETAALQLDDVKTMYREYTETLVEQDFMFAHDLDTAALGEAVRRFTSLREFTFSSYWEFATQGARTPFDKCLVFPGPTPSPRGTRETVAFLEALAAVRSNNPSAVKLESLTLGLLSWRFFEEEKAVLGRALETCRDLTTFRICIDTGMKEPGNLAGRDHDDDDDDLDEVNLDPLGLGHRHQPDDHDGFGTEVLECARVMSTGMLRNFLICLENLENLQVSFLYNSVNLDFPARLDDVIQPKHRWEYLTTLKLENISTERQELLAVLKRHKDTLEALSLHNIALRNTSWLVLLPQIRKTLTGLVSASMDGELFGWDERYDMEEYWNLGRDGYGAELRFDLNRYLKSQVIKTCPLSRDNNEA</sequence>
<evidence type="ECO:0000313" key="2">
    <source>
        <dbReference type="Proteomes" id="UP000756346"/>
    </source>
</evidence>
<name>A0A9P8YGC2_9PEZI</name>
<comment type="caution">
    <text evidence="1">The sequence shown here is derived from an EMBL/GenBank/DDBJ whole genome shotgun (WGS) entry which is preliminary data.</text>
</comment>
<dbReference type="AlphaFoldDB" id="A0A9P8YGC2"/>
<dbReference type="OrthoDB" id="5422579at2759"/>
<dbReference type="EMBL" id="JAGTJQ010000001">
    <property type="protein sequence ID" value="KAH7039874.1"/>
    <property type="molecule type" value="Genomic_DNA"/>
</dbReference>
<gene>
    <name evidence="1" type="ORF">B0I36DRAFT_3048</name>
</gene>
<keyword evidence="2" id="KW-1185">Reference proteome</keyword>
<organism evidence="1 2">
    <name type="scientific">Microdochium trichocladiopsis</name>
    <dbReference type="NCBI Taxonomy" id="1682393"/>
    <lineage>
        <taxon>Eukaryota</taxon>
        <taxon>Fungi</taxon>
        <taxon>Dikarya</taxon>
        <taxon>Ascomycota</taxon>
        <taxon>Pezizomycotina</taxon>
        <taxon>Sordariomycetes</taxon>
        <taxon>Xylariomycetidae</taxon>
        <taxon>Xylariales</taxon>
        <taxon>Microdochiaceae</taxon>
        <taxon>Microdochium</taxon>
    </lineage>
</organism>
<proteinExistence type="predicted"/>
<dbReference type="GeneID" id="70181591"/>